<sequence>MVGTMVTTLSDEGIDDDELRDMQPQRQNDHWSCGSMGRPSSPSCGNSRDARWDFQEDASLHEFSSAQPRNDQLPETVPIPSQLEMHNGAIKTTEKSNYLDISETCSTARRSTPCVGSDLDHPWDFIHERSEVSHLSASDADEPAAPAVEQPDKASRSAGAPQTTNPEQQKKKAYNTRSRANISYMDGLSSSDEDAPDAAASPDKAPRPPAQKTAKKASPIKVSGPIPTKSISPKDNQPAARAESESPQTGERRKKRQRRKTPLPIDEETQTVQAKLPATPPVSEQRPKKRLKRQPRRLLTLEKSQPRTKNKKQKNASPVPILVATSPELGSEQPAQEPQSPSSANGRSASHSNDSVAVVDRDDEEDDGSSLSDSSLSTELTTPSAIPSLRRVSSFQIPVVPPHQPLPLPPPSPSVFKQVRDSIELIPSTRPPFISELSTVMSRNASKRDEDIGQRLEEIHKRVGLYLEDKEKEVGAVRSVYLKNGTRCVDRLRNRFSKERNNLLQKLHEDRDTFNTSLAAAKRSLREGARDRQRVLKELDRNANKRQQSCSNEVIRIKEIAKRIQIRG</sequence>
<dbReference type="InParanoid" id="G3JBB5"/>
<reference evidence="2 3" key="1">
    <citation type="journal article" date="2011" name="Genome Biol.">
        <title>Genome sequence of the insect pathogenic fungus Cordyceps militaris, a valued traditional Chinese medicine.</title>
        <authorList>
            <person name="Zheng P."/>
            <person name="Xia Y."/>
            <person name="Xiao G."/>
            <person name="Xiong C."/>
            <person name="Hu X."/>
            <person name="Zhang S."/>
            <person name="Zheng H."/>
            <person name="Huang Y."/>
            <person name="Zhou Y."/>
            <person name="Wang S."/>
            <person name="Zhao G.P."/>
            <person name="Liu X."/>
            <person name="St Leger R.J."/>
            <person name="Wang C."/>
        </authorList>
    </citation>
    <scope>NUCLEOTIDE SEQUENCE [LARGE SCALE GENOMIC DNA]</scope>
    <source>
        <strain evidence="2 3">CM01</strain>
    </source>
</reference>
<feature type="compositionally biased region" description="Polar residues" evidence="1">
    <location>
        <begin position="333"/>
        <end position="353"/>
    </location>
</feature>
<feature type="region of interest" description="Disordered" evidence="1">
    <location>
        <begin position="132"/>
        <end position="383"/>
    </location>
</feature>
<dbReference type="OMA" id="RANISYM"/>
<dbReference type="AlphaFoldDB" id="G3JBB5"/>
<keyword evidence="3" id="KW-1185">Reference proteome</keyword>
<evidence type="ECO:0000313" key="3">
    <source>
        <dbReference type="Proteomes" id="UP000001610"/>
    </source>
</evidence>
<protein>
    <submittedName>
        <fullName evidence="2">Uncharacterized protein</fullName>
    </submittedName>
</protein>
<dbReference type="EMBL" id="JH126400">
    <property type="protein sequence ID" value="EGX95273.1"/>
    <property type="molecule type" value="Genomic_DNA"/>
</dbReference>
<evidence type="ECO:0000256" key="1">
    <source>
        <dbReference type="SAM" id="MobiDB-lite"/>
    </source>
</evidence>
<feature type="compositionally biased region" description="Basic residues" evidence="1">
    <location>
        <begin position="287"/>
        <end position="296"/>
    </location>
</feature>
<feature type="compositionally biased region" description="Basic and acidic residues" evidence="1">
    <location>
        <begin position="48"/>
        <end position="60"/>
    </location>
</feature>
<dbReference type="OrthoDB" id="4953021at2759"/>
<feature type="compositionally biased region" description="Basic residues" evidence="1">
    <location>
        <begin position="252"/>
        <end position="261"/>
    </location>
</feature>
<dbReference type="Proteomes" id="UP000001610">
    <property type="component" value="Unassembled WGS sequence"/>
</dbReference>
<feature type="compositionally biased region" description="Polar residues" evidence="1">
    <location>
        <begin position="1"/>
        <end position="10"/>
    </location>
</feature>
<dbReference type="GeneID" id="18165571"/>
<feature type="compositionally biased region" description="Basic and acidic residues" evidence="1">
    <location>
        <begin position="20"/>
        <end position="29"/>
    </location>
</feature>
<feature type="compositionally biased region" description="Low complexity" evidence="1">
    <location>
        <begin position="369"/>
        <end position="382"/>
    </location>
</feature>
<accession>G3JBB5</accession>
<name>G3JBB5_CORMM</name>
<dbReference type="RefSeq" id="XP_006668759.1">
    <property type="nucleotide sequence ID" value="XM_006668696.1"/>
</dbReference>
<proteinExistence type="predicted"/>
<dbReference type="KEGG" id="cmt:CCM_03545"/>
<gene>
    <name evidence="2" type="ORF">CCM_03545</name>
</gene>
<dbReference type="VEuPathDB" id="FungiDB:CCM_03545"/>
<evidence type="ECO:0000313" key="2">
    <source>
        <dbReference type="EMBL" id="EGX95273.1"/>
    </source>
</evidence>
<dbReference type="HOGENOM" id="CLU_479800_0_0_1"/>
<feature type="region of interest" description="Disordered" evidence="1">
    <location>
        <begin position="1"/>
        <end position="84"/>
    </location>
</feature>
<organism evidence="2 3">
    <name type="scientific">Cordyceps militaris (strain CM01)</name>
    <name type="common">Caterpillar fungus</name>
    <dbReference type="NCBI Taxonomy" id="983644"/>
    <lineage>
        <taxon>Eukaryota</taxon>
        <taxon>Fungi</taxon>
        <taxon>Dikarya</taxon>
        <taxon>Ascomycota</taxon>
        <taxon>Pezizomycotina</taxon>
        <taxon>Sordariomycetes</taxon>
        <taxon>Hypocreomycetidae</taxon>
        <taxon>Hypocreales</taxon>
        <taxon>Cordycipitaceae</taxon>
        <taxon>Cordyceps</taxon>
    </lineage>
</organism>